<dbReference type="Proteomes" id="UP000554235">
    <property type="component" value="Unassembled WGS sequence"/>
</dbReference>
<reference evidence="3 4" key="1">
    <citation type="submission" date="2020-01" db="EMBL/GenBank/DDBJ databases">
        <title>Identification and distribution of gene clusters putatively required for synthesis of sphingolipid metabolism inhibitors in phylogenetically diverse species of the filamentous fungus Fusarium.</title>
        <authorList>
            <person name="Kim H.-S."/>
            <person name="Busman M."/>
            <person name="Brown D.W."/>
            <person name="Divon H."/>
            <person name="Uhlig S."/>
            <person name="Proctor R.H."/>
        </authorList>
    </citation>
    <scope>NUCLEOTIDE SEQUENCE [LARGE SCALE GENOMIC DNA]</scope>
    <source>
        <strain evidence="3 4">NRRL 20459</strain>
    </source>
</reference>
<dbReference type="Gene3D" id="3.40.50.1820">
    <property type="entry name" value="alpha/beta hydrolase"/>
    <property type="match status" value="1"/>
</dbReference>
<dbReference type="EMBL" id="JAADYS010000869">
    <property type="protein sequence ID" value="KAF4466476.1"/>
    <property type="molecule type" value="Genomic_DNA"/>
</dbReference>
<dbReference type="Pfam" id="PF07859">
    <property type="entry name" value="Abhydrolase_3"/>
    <property type="match status" value="1"/>
</dbReference>
<feature type="domain" description="Alpha/beta hydrolase fold-3" evidence="2">
    <location>
        <begin position="102"/>
        <end position="312"/>
    </location>
</feature>
<accession>A0A8H4LCV9</accession>
<evidence type="ECO:0000313" key="4">
    <source>
        <dbReference type="Proteomes" id="UP000554235"/>
    </source>
</evidence>
<dbReference type="InterPro" id="IPR013094">
    <property type="entry name" value="AB_hydrolase_3"/>
</dbReference>
<dbReference type="InterPro" id="IPR050300">
    <property type="entry name" value="GDXG_lipolytic_enzyme"/>
</dbReference>
<evidence type="ECO:0000313" key="3">
    <source>
        <dbReference type="EMBL" id="KAF4466476.1"/>
    </source>
</evidence>
<dbReference type="GO" id="GO:0016787">
    <property type="term" value="F:hydrolase activity"/>
    <property type="evidence" value="ECO:0007669"/>
    <property type="project" value="UniProtKB-KW"/>
</dbReference>
<evidence type="ECO:0000256" key="1">
    <source>
        <dbReference type="ARBA" id="ARBA00022801"/>
    </source>
</evidence>
<dbReference type="PANTHER" id="PTHR48081:SF8">
    <property type="entry name" value="ALPHA_BETA HYDROLASE FOLD-3 DOMAIN-CONTAINING PROTEIN-RELATED"/>
    <property type="match status" value="1"/>
</dbReference>
<gene>
    <name evidence="3" type="ORF">FALBO_6659</name>
</gene>
<name>A0A8H4LCV9_9HYPO</name>
<keyword evidence="4" id="KW-1185">Reference proteome</keyword>
<dbReference type="SUPFAM" id="SSF53474">
    <property type="entry name" value="alpha/beta-Hydrolases"/>
    <property type="match status" value="1"/>
</dbReference>
<organism evidence="3 4">
    <name type="scientific">Fusarium albosuccineum</name>
    <dbReference type="NCBI Taxonomy" id="1237068"/>
    <lineage>
        <taxon>Eukaryota</taxon>
        <taxon>Fungi</taxon>
        <taxon>Dikarya</taxon>
        <taxon>Ascomycota</taxon>
        <taxon>Pezizomycotina</taxon>
        <taxon>Sordariomycetes</taxon>
        <taxon>Hypocreomycetidae</taxon>
        <taxon>Hypocreales</taxon>
        <taxon>Nectriaceae</taxon>
        <taxon>Fusarium</taxon>
        <taxon>Fusarium decemcellulare species complex</taxon>
    </lineage>
</organism>
<evidence type="ECO:0000259" key="2">
    <source>
        <dbReference type="Pfam" id="PF07859"/>
    </source>
</evidence>
<dbReference type="PANTHER" id="PTHR48081">
    <property type="entry name" value="AB HYDROLASE SUPERFAMILY PROTEIN C4A8.06C"/>
    <property type="match status" value="1"/>
</dbReference>
<protein>
    <submittedName>
        <fullName evidence="3">Lipase esterase</fullName>
    </submittedName>
</protein>
<keyword evidence="1" id="KW-0378">Hydrolase</keyword>
<dbReference type="OrthoDB" id="408631at2759"/>
<dbReference type="InterPro" id="IPR029058">
    <property type="entry name" value="AB_hydrolase_fold"/>
</dbReference>
<dbReference type="AlphaFoldDB" id="A0A8H4LCV9"/>
<sequence length="335" mass="36708">MQLPIIRQLGLAEISLEWTEVRLVPLNVTTVKAYLEFQFTKHVQVPPLLGTPEQLRQLKYPRDDSAPVGFSIKQIPVPGYQGWENQVRIYTPDGQSAACAVIIYVHGGGWTVGDLDSEDAVCRTMCKSTDAIVVSVDYRKAPENPFPIGLEDVWAAVLWTFDNAESLRGNPSRIILGGLSAGGNITAALAQRARDTKRVSFCGQILRNPLVVHPKSQPKDLDFSSYEENANAPVIPSAAVTQFLGYYNAPPEDTRVSPLLAADLSGLPRTYIQVAGADPLRDDGFAYAEKLQQAGVPVKLSVYPGLPHAFMMFPLASSVRSDEDLANAIKWMIEE</sequence>
<proteinExistence type="predicted"/>
<comment type="caution">
    <text evidence="3">The sequence shown here is derived from an EMBL/GenBank/DDBJ whole genome shotgun (WGS) entry which is preliminary data.</text>
</comment>